<evidence type="ECO:0000256" key="1">
    <source>
        <dbReference type="ARBA" id="ARBA00001928"/>
    </source>
</evidence>
<evidence type="ECO:0000256" key="7">
    <source>
        <dbReference type="ARBA" id="ARBA00023270"/>
    </source>
</evidence>
<dbReference type="PANTHER" id="PTHR33866">
    <property type="entry name" value="S-ADENOSYLMETHIONINE DECARBOXYLASE PROENZYME"/>
    <property type="match status" value="1"/>
</dbReference>
<comment type="cofactor">
    <cofactor evidence="1">
        <name>pyruvate</name>
        <dbReference type="ChEBI" id="CHEBI:15361"/>
    </cofactor>
</comment>
<dbReference type="PANTHER" id="PTHR33866:SF2">
    <property type="entry name" value="S-ADENOSYLMETHIONINE DECARBOXYLASE PROENZYME"/>
    <property type="match status" value="1"/>
</dbReference>
<dbReference type="InterPro" id="IPR003826">
    <property type="entry name" value="AdoMetDC_fam_prok"/>
</dbReference>
<dbReference type="AlphaFoldDB" id="A0A075I1S7"/>
<dbReference type="Gene3D" id="3.60.90.10">
    <property type="entry name" value="S-adenosylmethionine decarboxylase"/>
    <property type="match status" value="1"/>
</dbReference>
<organism evidence="9">
    <name type="scientific">uncultured marine group II/III euryarchaeote KM3_94_C01</name>
    <dbReference type="NCBI Taxonomy" id="1456545"/>
    <lineage>
        <taxon>Archaea</taxon>
        <taxon>Methanobacteriati</taxon>
        <taxon>Methanobacteriota</taxon>
        <taxon>environmental samples</taxon>
    </lineage>
</organism>
<sequence length="139" mass="14532">MTNDGDSEGGLGGGGVSDGKHVTLDYIGYVSPNGNDAEWMLALLSEAAAKAGAREVHAHAESFDGSVSPPGFAAVVLLDESHVSAHCYSERGLLAIDAFTCGDADPNQITDHLHEVLTKSIPGIKLVRKDSLNRFLNGD</sequence>
<evidence type="ECO:0000256" key="2">
    <source>
        <dbReference type="ARBA" id="ARBA00022793"/>
    </source>
</evidence>
<dbReference type="GO" id="GO:0004014">
    <property type="term" value="F:adenosylmethionine decarboxylase activity"/>
    <property type="evidence" value="ECO:0007669"/>
    <property type="project" value="InterPro"/>
</dbReference>
<dbReference type="SUPFAM" id="SSF56276">
    <property type="entry name" value="S-adenosylmethionine decarboxylase"/>
    <property type="match status" value="1"/>
</dbReference>
<dbReference type="InterPro" id="IPR016067">
    <property type="entry name" value="S-AdoMet_deCO2ase_core"/>
</dbReference>
<dbReference type="EMBL" id="KF901176">
    <property type="protein sequence ID" value="AIF20807.1"/>
    <property type="molecule type" value="Genomic_DNA"/>
</dbReference>
<evidence type="ECO:0000256" key="5">
    <source>
        <dbReference type="ARBA" id="ARBA00023145"/>
    </source>
</evidence>
<accession>A0A075I1S7</accession>
<dbReference type="GO" id="GO:0008295">
    <property type="term" value="P:spermidine biosynthetic process"/>
    <property type="evidence" value="ECO:0007669"/>
    <property type="project" value="InterPro"/>
</dbReference>
<protein>
    <submittedName>
        <fullName evidence="9">S-adenosylmethionine decarboxylase</fullName>
    </submittedName>
</protein>
<evidence type="ECO:0000256" key="6">
    <source>
        <dbReference type="ARBA" id="ARBA00023239"/>
    </source>
</evidence>
<keyword evidence="3" id="KW-0068">Autocatalytic cleavage</keyword>
<name>A0A075I1S7_9EURY</name>
<evidence type="ECO:0000313" key="9">
    <source>
        <dbReference type="EMBL" id="AIF20807.1"/>
    </source>
</evidence>
<keyword evidence="8" id="KW-0670">Pyruvate</keyword>
<proteinExistence type="predicted"/>
<keyword evidence="6" id="KW-0456">Lyase</keyword>
<keyword evidence="7" id="KW-0704">Schiff base</keyword>
<keyword evidence="4" id="KW-0620">Polyamine biosynthesis</keyword>
<evidence type="ECO:0000256" key="8">
    <source>
        <dbReference type="ARBA" id="ARBA00023317"/>
    </source>
</evidence>
<evidence type="ECO:0000256" key="4">
    <source>
        <dbReference type="ARBA" id="ARBA00023115"/>
    </source>
</evidence>
<reference evidence="9" key="1">
    <citation type="journal article" date="2014" name="Genome Biol. Evol.">
        <title>Pangenome evidence for extensive interdomain horizontal transfer affecting lineage core and shell genes in uncultured planktonic thaumarchaeota and euryarchaeota.</title>
        <authorList>
            <person name="Deschamps P."/>
            <person name="Zivanovic Y."/>
            <person name="Moreira D."/>
            <person name="Rodriguez-Valera F."/>
            <person name="Lopez-Garcia P."/>
        </authorList>
    </citation>
    <scope>NUCLEOTIDE SEQUENCE</scope>
</reference>
<dbReference type="Pfam" id="PF02675">
    <property type="entry name" value="AdoMet_dc"/>
    <property type="match status" value="1"/>
</dbReference>
<keyword evidence="5" id="KW-0865">Zymogen</keyword>
<dbReference type="GO" id="GO:0005829">
    <property type="term" value="C:cytosol"/>
    <property type="evidence" value="ECO:0007669"/>
    <property type="project" value="TreeGrafter"/>
</dbReference>
<evidence type="ECO:0000256" key="3">
    <source>
        <dbReference type="ARBA" id="ARBA00022813"/>
    </source>
</evidence>
<keyword evidence="2" id="KW-0210">Decarboxylase</keyword>